<protein>
    <recommendedName>
        <fullName evidence="3">histidine kinase</fullName>
        <ecNumber evidence="3">2.7.13.3</ecNumber>
    </recommendedName>
</protein>
<evidence type="ECO:0000259" key="12">
    <source>
        <dbReference type="PROSITE" id="PS50109"/>
    </source>
</evidence>
<proteinExistence type="predicted"/>
<organism evidence="13 14">
    <name type="scientific">Secundilactobacillus pentosiphilus</name>
    <dbReference type="NCBI Taxonomy" id="1714682"/>
    <lineage>
        <taxon>Bacteria</taxon>
        <taxon>Bacillati</taxon>
        <taxon>Bacillota</taxon>
        <taxon>Bacilli</taxon>
        <taxon>Lactobacillales</taxon>
        <taxon>Lactobacillaceae</taxon>
        <taxon>Secundilactobacillus</taxon>
    </lineage>
</organism>
<sequence>MHDFVAYLKARMLVWIILLLVLIISAGIIFLEDLPFIALLDGLVIGAAFLLPILTFDAYRWLTQYRQLTATPEEDPLSHMPAPVNAMDKRYQAIISTQNQLRLSTQVSVQQQSQALSDNFALWSHQMKTPLAALDLLLQVPPVDIKEARTEVKRVDRYVQMMLTYIKVNDVNRDLVLKPVPLTPLVKRVVRDLADLFIGKNLPVQVDPLPTVVTDTQWISFIFEQILTNAAKYTETGSVHVYAKGDAIVIADTGIGIAATDLPRLFEPGFSGYNGRMNQKASGLGLAMSQTIAEKLGLKLSVDSQVGVGTTVFLHLAQQTWKSE</sequence>
<dbReference type="Pfam" id="PF02518">
    <property type="entry name" value="HATPase_c"/>
    <property type="match status" value="1"/>
</dbReference>
<reference evidence="13 14" key="1">
    <citation type="submission" date="2015-11" db="EMBL/GenBank/DDBJ databases">
        <title>Draft genome sequences of new species of the genus Lactobacillus isolated from orchardgrass silage.</title>
        <authorList>
            <person name="Tohno M."/>
            <person name="Tanizawa Y."/>
            <person name="Arita M."/>
        </authorList>
    </citation>
    <scope>NUCLEOTIDE SEQUENCE [LARGE SCALE GENOMIC DNA]</scope>
    <source>
        <strain evidence="13 14">IWT140</strain>
    </source>
</reference>
<evidence type="ECO:0000256" key="4">
    <source>
        <dbReference type="ARBA" id="ARBA00022475"/>
    </source>
</evidence>
<gene>
    <name evidence="13" type="ORF">IWT140_00421</name>
</gene>
<dbReference type="PANTHER" id="PTHR45453:SF2">
    <property type="entry name" value="HISTIDINE KINASE"/>
    <property type="match status" value="1"/>
</dbReference>
<evidence type="ECO:0000256" key="3">
    <source>
        <dbReference type="ARBA" id="ARBA00012438"/>
    </source>
</evidence>
<comment type="catalytic activity">
    <reaction evidence="1">
        <text>ATP + protein L-histidine = ADP + protein N-phospho-L-histidine.</text>
        <dbReference type="EC" id="2.7.13.3"/>
    </reaction>
</comment>
<evidence type="ECO:0000256" key="2">
    <source>
        <dbReference type="ARBA" id="ARBA00004651"/>
    </source>
</evidence>
<keyword evidence="9" id="KW-0902">Two-component regulatory system</keyword>
<dbReference type="InterPro" id="IPR003594">
    <property type="entry name" value="HATPase_dom"/>
</dbReference>
<dbReference type="PRINTS" id="PR00344">
    <property type="entry name" value="BCTRLSENSOR"/>
</dbReference>
<comment type="caution">
    <text evidence="13">The sequence shown here is derived from an EMBL/GenBank/DDBJ whole genome shotgun (WGS) entry which is preliminary data.</text>
</comment>
<evidence type="ECO:0000256" key="6">
    <source>
        <dbReference type="ARBA" id="ARBA00022692"/>
    </source>
</evidence>
<accession>A0A1Z5IM49</accession>
<keyword evidence="6 11" id="KW-0812">Transmembrane</keyword>
<evidence type="ECO:0000256" key="7">
    <source>
        <dbReference type="ARBA" id="ARBA00022777"/>
    </source>
</evidence>
<keyword evidence="10 11" id="KW-0472">Membrane</keyword>
<comment type="subcellular location">
    <subcellularLocation>
        <location evidence="2">Cell membrane</location>
        <topology evidence="2">Multi-pass membrane protein</topology>
    </subcellularLocation>
</comment>
<dbReference type="InterPro" id="IPR050351">
    <property type="entry name" value="BphY/WalK/GraS-like"/>
</dbReference>
<dbReference type="EMBL" id="BCMH01000002">
    <property type="protein sequence ID" value="GAX02823.1"/>
    <property type="molecule type" value="Genomic_DNA"/>
</dbReference>
<evidence type="ECO:0000313" key="14">
    <source>
        <dbReference type="Proteomes" id="UP000198430"/>
    </source>
</evidence>
<evidence type="ECO:0000313" key="13">
    <source>
        <dbReference type="EMBL" id="GAX02823.1"/>
    </source>
</evidence>
<dbReference type="InterPro" id="IPR036890">
    <property type="entry name" value="HATPase_C_sf"/>
</dbReference>
<evidence type="ECO:0000256" key="5">
    <source>
        <dbReference type="ARBA" id="ARBA00022679"/>
    </source>
</evidence>
<dbReference type="Gene3D" id="3.30.565.10">
    <property type="entry name" value="Histidine kinase-like ATPase, C-terminal domain"/>
    <property type="match status" value="1"/>
</dbReference>
<name>A0A1Z5IM49_9LACO</name>
<dbReference type="RefSeq" id="WP_089087816.1">
    <property type="nucleotide sequence ID" value="NZ_BCMH01000002.1"/>
</dbReference>
<dbReference type="Proteomes" id="UP000198430">
    <property type="component" value="Unassembled WGS sequence"/>
</dbReference>
<evidence type="ECO:0000256" key="11">
    <source>
        <dbReference type="SAM" id="Phobius"/>
    </source>
</evidence>
<feature type="transmembrane region" description="Helical" evidence="11">
    <location>
        <begin position="36"/>
        <end position="56"/>
    </location>
</feature>
<dbReference type="AlphaFoldDB" id="A0A1Z5IM49"/>
<keyword evidence="8 11" id="KW-1133">Transmembrane helix</keyword>
<keyword evidence="5" id="KW-0808">Transferase</keyword>
<dbReference type="InterPro" id="IPR004358">
    <property type="entry name" value="Sig_transdc_His_kin-like_C"/>
</dbReference>
<feature type="transmembrane region" description="Helical" evidence="11">
    <location>
        <begin position="12"/>
        <end position="30"/>
    </location>
</feature>
<evidence type="ECO:0000256" key="10">
    <source>
        <dbReference type="ARBA" id="ARBA00023136"/>
    </source>
</evidence>
<dbReference type="SUPFAM" id="SSF55874">
    <property type="entry name" value="ATPase domain of HSP90 chaperone/DNA topoisomerase II/histidine kinase"/>
    <property type="match status" value="1"/>
</dbReference>
<evidence type="ECO:0000256" key="1">
    <source>
        <dbReference type="ARBA" id="ARBA00000085"/>
    </source>
</evidence>
<dbReference type="SMART" id="SM00387">
    <property type="entry name" value="HATPase_c"/>
    <property type="match status" value="1"/>
</dbReference>
<dbReference type="GO" id="GO:0005886">
    <property type="term" value="C:plasma membrane"/>
    <property type="evidence" value="ECO:0007669"/>
    <property type="project" value="UniProtKB-SubCell"/>
</dbReference>
<dbReference type="InterPro" id="IPR005467">
    <property type="entry name" value="His_kinase_dom"/>
</dbReference>
<keyword evidence="14" id="KW-1185">Reference proteome</keyword>
<dbReference type="PROSITE" id="PS50109">
    <property type="entry name" value="HIS_KIN"/>
    <property type="match status" value="1"/>
</dbReference>
<feature type="domain" description="Histidine kinase" evidence="12">
    <location>
        <begin position="122"/>
        <end position="320"/>
    </location>
</feature>
<dbReference type="GO" id="GO:0000155">
    <property type="term" value="F:phosphorelay sensor kinase activity"/>
    <property type="evidence" value="ECO:0007669"/>
    <property type="project" value="TreeGrafter"/>
</dbReference>
<keyword evidence="4" id="KW-1003">Cell membrane</keyword>
<dbReference type="PANTHER" id="PTHR45453">
    <property type="entry name" value="PHOSPHATE REGULON SENSOR PROTEIN PHOR"/>
    <property type="match status" value="1"/>
</dbReference>
<dbReference type="GO" id="GO:0016036">
    <property type="term" value="P:cellular response to phosphate starvation"/>
    <property type="evidence" value="ECO:0007669"/>
    <property type="project" value="TreeGrafter"/>
</dbReference>
<evidence type="ECO:0000256" key="8">
    <source>
        <dbReference type="ARBA" id="ARBA00022989"/>
    </source>
</evidence>
<dbReference type="GO" id="GO:0004721">
    <property type="term" value="F:phosphoprotein phosphatase activity"/>
    <property type="evidence" value="ECO:0007669"/>
    <property type="project" value="TreeGrafter"/>
</dbReference>
<keyword evidence="7 13" id="KW-0418">Kinase</keyword>
<dbReference type="EC" id="2.7.13.3" evidence="3"/>
<evidence type="ECO:0000256" key="9">
    <source>
        <dbReference type="ARBA" id="ARBA00023012"/>
    </source>
</evidence>